<dbReference type="FunFam" id="1.20.1250.20:FF:000013">
    <property type="entry name" value="MFS general substrate transporter"/>
    <property type="match status" value="1"/>
</dbReference>
<reference evidence="7 8" key="1">
    <citation type="submission" date="2020-01" db="EMBL/GenBank/DDBJ databases">
        <title>Aspergillus terreus IFO 6365 whole genome shotgun sequence.</title>
        <authorList>
            <person name="Kanamasa S."/>
            <person name="Takahashi H."/>
        </authorList>
    </citation>
    <scope>NUCLEOTIDE SEQUENCE [LARGE SCALE GENOMIC DNA]</scope>
    <source>
        <strain evidence="7 8">IFO 6365</strain>
    </source>
</reference>
<name>A0A5M3YVG4_ASPTE</name>
<dbReference type="Pfam" id="PF07690">
    <property type="entry name" value="MFS_1"/>
    <property type="match status" value="1"/>
</dbReference>
<gene>
    <name evidence="7" type="ORF">ATEIFO6365_0002097800</name>
</gene>
<dbReference type="PANTHER" id="PTHR43791">
    <property type="entry name" value="PERMEASE-RELATED"/>
    <property type="match status" value="1"/>
</dbReference>
<dbReference type="InterPro" id="IPR011701">
    <property type="entry name" value="MFS"/>
</dbReference>
<dbReference type="GO" id="GO:0016020">
    <property type="term" value="C:membrane"/>
    <property type="evidence" value="ECO:0007669"/>
    <property type="project" value="UniProtKB-SubCell"/>
</dbReference>
<evidence type="ECO:0000256" key="2">
    <source>
        <dbReference type="ARBA" id="ARBA00008335"/>
    </source>
</evidence>
<dbReference type="VEuPathDB" id="FungiDB:ATEG_02701"/>
<dbReference type="PANTHER" id="PTHR43791:SF78">
    <property type="entry name" value="TRANSPORTER, PUTATIVE (AFU_ORTHOLOGUE AFUA_3G01370)-RELATED"/>
    <property type="match status" value="1"/>
</dbReference>
<keyword evidence="5" id="KW-1133">Transmembrane helix</keyword>
<keyword evidence="3" id="KW-0813">Transport</keyword>
<dbReference type="InterPro" id="IPR036259">
    <property type="entry name" value="MFS_trans_sf"/>
</dbReference>
<dbReference type="EMBL" id="BLJY01000002">
    <property type="protein sequence ID" value="GFF13867.1"/>
    <property type="molecule type" value="Genomic_DNA"/>
</dbReference>
<evidence type="ECO:0000256" key="3">
    <source>
        <dbReference type="ARBA" id="ARBA00022448"/>
    </source>
</evidence>
<dbReference type="InterPro" id="IPR020846">
    <property type="entry name" value="MFS_dom"/>
</dbReference>
<keyword evidence="8" id="KW-1185">Reference proteome</keyword>
<keyword evidence="4" id="KW-0812">Transmembrane</keyword>
<dbReference type="OrthoDB" id="3639251at2759"/>
<dbReference type="GO" id="GO:0022857">
    <property type="term" value="F:transmembrane transporter activity"/>
    <property type="evidence" value="ECO:0007669"/>
    <property type="project" value="InterPro"/>
</dbReference>
<comment type="similarity">
    <text evidence="2">Belongs to the major facilitator superfamily.</text>
</comment>
<keyword evidence="6" id="KW-0472">Membrane</keyword>
<evidence type="ECO:0000313" key="8">
    <source>
        <dbReference type="Proteomes" id="UP000452235"/>
    </source>
</evidence>
<evidence type="ECO:0000313" key="7">
    <source>
        <dbReference type="EMBL" id="GFF13867.1"/>
    </source>
</evidence>
<comment type="subcellular location">
    <subcellularLocation>
        <location evidence="1">Membrane</location>
        <topology evidence="1">Multi-pass membrane protein</topology>
    </subcellularLocation>
</comment>
<evidence type="ECO:0000256" key="5">
    <source>
        <dbReference type="ARBA" id="ARBA00022989"/>
    </source>
</evidence>
<dbReference type="PROSITE" id="PS50850">
    <property type="entry name" value="MFS"/>
    <property type="match status" value="1"/>
</dbReference>
<accession>A0A5M3YVG4</accession>
<dbReference type="FunFam" id="1.20.1250.20:FF:000057">
    <property type="entry name" value="MFS general substrate transporter"/>
    <property type="match status" value="1"/>
</dbReference>
<evidence type="ECO:0000256" key="6">
    <source>
        <dbReference type="ARBA" id="ARBA00023136"/>
    </source>
</evidence>
<sequence length="475" mass="52449">MGVENTMPHIGREETADGSLTPEEAVIEKHLRRKIDLLIFPVVALTYFLNLTDRTNLASARLQGLESSLKLENNQFQTCVLIFFVGYLLAHIPSNLFLASIRRPSLFLGGFTVLWGTISALTSLVQSYEQMVACRFLLGLAEAPFYPGMIFYLSKWYKMGELNFRISILTGAGFLSGAFGSLLAAGTLQNLEGVRGLSSWRWLYIIEGSITVFIGILLSTILPDFPETWTALSSDVRHVAIKRVRRESNYTESKPHGWRDYVGAIALAFRDPRLYVFGLGGMTASVALGIQNFMPTLTRTLGYSNIVSLLLVAPPYVFVCAYMLGHGALCDLRQARFLFCIYPLPLCAAGFIMLMTLRSFAGRYVGLFLAMLICPAGSTMLTWATDTISYPASKRAVAFAAISMVGNSAGIWTPMTYRDEDSPQYQLAFGICTGMIALMALCAMVIRWLEKKKDERDPDVVTSSLPVTDLGGKVP</sequence>
<dbReference type="AlphaFoldDB" id="A0A5M3YVG4"/>
<dbReference type="Proteomes" id="UP000452235">
    <property type="component" value="Unassembled WGS sequence"/>
</dbReference>
<organism evidence="7 8">
    <name type="scientific">Aspergillus terreus</name>
    <dbReference type="NCBI Taxonomy" id="33178"/>
    <lineage>
        <taxon>Eukaryota</taxon>
        <taxon>Fungi</taxon>
        <taxon>Dikarya</taxon>
        <taxon>Ascomycota</taxon>
        <taxon>Pezizomycotina</taxon>
        <taxon>Eurotiomycetes</taxon>
        <taxon>Eurotiomycetidae</taxon>
        <taxon>Eurotiales</taxon>
        <taxon>Aspergillaceae</taxon>
        <taxon>Aspergillus</taxon>
        <taxon>Aspergillus subgen. Circumdati</taxon>
    </lineage>
</organism>
<evidence type="ECO:0000256" key="4">
    <source>
        <dbReference type="ARBA" id="ARBA00022692"/>
    </source>
</evidence>
<dbReference type="SUPFAM" id="SSF103473">
    <property type="entry name" value="MFS general substrate transporter"/>
    <property type="match status" value="1"/>
</dbReference>
<protein>
    <submittedName>
        <fullName evidence="7">MFS transporter</fullName>
    </submittedName>
</protein>
<evidence type="ECO:0000256" key="1">
    <source>
        <dbReference type="ARBA" id="ARBA00004141"/>
    </source>
</evidence>
<comment type="caution">
    <text evidence="7">The sequence shown here is derived from an EMBL/GenBank/DDBJ whole genome shotgun (WGS) entry which is preliminary data.</text>
</comment>
<dbReference type="Gene3D" id="1.20.1250.20">
    <property type="entry name" value="MFS general substrate transporter like domains"/>
    <property type="match status" value="2"/>
</dbReference>
<proteinExistence type="inferred from homology"/>